<reference evidence="4" key="1">
    <citation type="submission" date="2019-02" db="EMBL/GenBank/DDBJ databases">
        <title>Glaciihabitans arcticus sp. nov., a psychrotolerant bacterium isolated from polar soil.</title>
        <authorList>
            <person name="Dahal R.H."/>
        </authorList>
    </citation>
    <scope>NUCLEOTIDE SEQUENCE [LARGE SCALE GENOMIC DNA]</scope>
    <source>
        <strain evidence="4">RP-3-7</strain>
    </source>
</reference>
<organism evidence="3 4">
    <name type="scientific">Glaciihabitans arcticus</name>
    <dbReference type="NCBI Taxonomy" id="2668039"/>
    <lineage>
        <taxon>Bacteria</taxon>
        <taxon>Bacillati</taxon>
        <taxon>Actinomycetota</taxon>
        <taxon>Actinomycetes</taxon>
        <taxon>Micrococcales</taxon>
        <taxon>Microbacteriaceae</taxon>
        <taxon>Glaciihabitans</taxon>
    </lineage>
</organism>
<comment type="caution">
    <text evidence="3">The sequence shown here is derived from an EMBL/GenBank/DDBJ whole genome shotgun (WGS) entry which is preliminary data.</text>
</comment>
<proteinExistence type="predicted"/>
<gene>
    <name evidence="3" type="ORF">EYE40_05360</name>
</gene>
<dbReference type="AlphaFoldDB" id="A0A4Q9GY35"/>
<dbReference type="Pfam" id="PF24481">
    <property type="entry name" value="CT398_CC"/>
    <property type="match status" value="1"/>
</dbReference>
<evidence type="ECO:0000259" key="2">
    <source>
        <dbReference type="Pfam" id="PF24481"/>
    </source>
</evidence>
<dbReference type="InterPro" id="IPR056003">
    <property type="entry name" value="CT398_CC_hairpin"/>
</dbReference>
<sequence length="244" mass="26568">MKASPSDQALLLDLQAVDTKLRQLEYKAKSLTQHAAIATLTSQIDGLRATELERRGAREDVTIELSRLESDVTVVEARIKRDEERAQASSSAKDAQALEHELASLRKRQFDLEEIELTVMEKLEERDAALAETQASLTDLRAQIGELEVARDTELKVITDEQKHTAANRSTIAAKVPADLLALYEKQQARYGTGASLLRGGVSGANGVRLLENELVAIRAAAPDDVLICPSSDAILVRTGESGL</sequence>
<feature type="coiled-coil region" evidence="1">
    <location>
        <begin position="65"/>
        <end position="150"/>
    </location>
</feature>
<name>A0A4Q9GY35_9MICO</name>
<dbReference type="EMBL" id="SISG01000001">
    <property type="protein sequence ID" value="TBN58538.1"/>
    <property type="molecule type" value="Genomic_DNA"/>
</dbReference>
<keyword evidence="1" id="KW-0175">Coiled coil</keyword>
<feature type="domain" description="CT398-like coiled coil hairpin" evidence="2">
    <location>
        <begin position="14"/>
        <end position="192"/>
    </location>
</feature>
<accession>A0A4Q9GY35</accession>
<evidence type="ECO:0000256" key="1">
    <source>
        <dbReference type="SAM" id="Coils"/>
    </source>
</evidence>
<evidence type="ECO:0000313" key="4">
    <source>
        <dbReference type="Proteomes" id="UP000294194"/>
    </source>
</evidence>
<dbReference type="Proteomes" id="UP000294194">
    <property type="component" value="Unassembled WGS sequence"/>
</dbReference>
<evidence type="ECO:0000313" key="3">
    <source>
        <dbReference type="EMBL" id="TBN58538.1"/>
    </source>
</evidence>
<keyword evidence="4" id="KW-1185">Reference proteome</keyword>
<protein>
    <recommendedName>
        <fullName evidence="2">CT398-like coiled coil hairpin domain-containing protein</fullName>
    </recommendedName>
</protein>
<dbReference type="Gene3D" id="1.10.287.1490">
    <property type="match status" value="1"/>
</dbReference>